<feature type="region of interest" description="Disordered" evidence="5">
    <location>
        <begin position="604"/>
        <end position="656"/>
    </location>
</feature>
<organism evidence="7 8">
    <name type="scientific">Tersicoccus phoenicis</name>
    <dbReference type="NCBI Taxonomy" id="554083"/>
    <lineage>
        <taxon>Bacteria</taxon>
        <taxon>Bacillati</taxon>
        <taxon>Actinomycetota</taxon>
        <taxon>Actinomycetes</taxon>
        <taxon>Micrococcales</taxon>
        <taxon>Micrococcaceae</taxon>
        <taxon>Tersicoccus</taxon>
    </lineage>
</organism>
<evidence type="ECO:0000259" key="6">
    <source>
        <dbReference type="Pfam" id="PF08281"/>
    </source>
</evidence>
<comment type="caution">
    <text evidence="7">The sequence shown here is derived from an EMBL/GenBank/DDBJ whole genome shotgun (WGS) entry which is preliminary data.</text>
</comment>
<evidence type="ECO:0000256" key="1">
    <source>
        <dbReference type="ARBA" id="ARBA00010641"/>
    </source>
</evidence>
<feature type="compositionally biased region" description="Polar residues" evidence="5">
    <location>
        <begin position="223"/>
        <end position="236"/>
    </location>
</feature>
<evidence type="ECO:0000313" key="7">
    <source>
        <dbReference type="EMBL" id="OMH29270.1"/>
    </source>
</evidence>
<feature type="compositionally biased region" description="Gly residues" evidence="5">
    <location>
        <begin position="273"/>
        <end position="285"/>
    </location>
</feature>
<evidence type="ECO:0000256" key="2">
    <source>
        <dbReference type="ARBA" id="ARBA00023015"/>
    </source>
</evidence>
<dbReference type="InterPro" id="IPR013249">
    <property type="entry name" value="RNA_pol_sigma70_r4_t2"/>
</dbReference>
<dbReference type="GO" id="GO:0016987">
    <property type="term" value="F:sigma factor activity"/>
    <property type="evidence" value="ECO:0007669"/>
    <property type="project" value="UniProtKB-KW"/>
</dbReference>
<feature type="compositionally biased region" description="Pro residues" evidence="5">
    <location>
        <begin position="371"/>
        <end position="387"/>
    </location>
</feature>
<feature type="compositionally biased region" description="Low complexity" evidence="5">
    <location>
        <begin position="638"/>
        <end position="649"/>
    </location>
</feature>
<evidence type="ECO:0000313" key="8">
    <source>
        <dbReference type="Proteomes" id="UP000187085"/>
    </source>
</evidence>
<feature type="compositionally biased region" description="Polar residues" evidence="5">
    <location>
        <begin position="534"/>
        <end position="552"/>
    </location>
</feature>
<feature type="region of interest" description="Disordered" evidence="5">
    <location>
        <begin position="273"/>
        <end position="301"/>
    </location>
</feature>
<evidence type="ECO:0000256" key="3">
    <source>
        <dbReference type="ARBA" id="ARBA00023082"/>
    </source>
</evidence>
<feature type="region of interest" description="Disordered" evidence="5">
    <location>
        <begin position="329"/>
        <end position="432"/>
    </location>
</feature>
<dbReference type="Gene3D" id="1.10.10.10">
    <property type="entry name" value="Winged helix-like DNA-binding domain superfamily/Winged helix DNA-binding domain"/>
    <property type="match status" value="1"/>
</dbReference>
<feature type="compositionally biased region" description="Low complexity" evidence="5">
    <location>
        <begin position="485"/>
        <end position="532"/>
    </location>
</feature>
<name>A0A1R1LP06_9MICC</name>
<feature type="region of interest" description="Disordered" evidence="5">
    <location>
        <begin position="223"/>
        <end position="244"/>
    </location>
</feature>
<dbReference type="Pfam" id="PF08281">
    <property type="entry name" value="Sigma70_r4_2"/>
    <property type="match status" value="1"/>
</dbReference>
<reference evidence="7 8" key="1">
    <citation type="submission" date="2016-12" db="EMBL/GenBank/DDBJ databases">
        <title>Draft genome of Tersicoccus phoenicis 1P05MA.</title>
        <authorList>
            <person name="Nakajima Y."/>
            <person name="Yoshizawa S."/>
            <person name="Nakamura K."/>
            <person name="Ogura Y."/>
            <person name="Hayashi T."/>
            <person name="Kogure K."/>
        </authorList>
    </citation>
    <scope>NUCLEOTIDE SEQUENCE [LARGE SCALE GENOMIC DNA]</scope>
    <source>
        <strain evidence="7 8">1p05MA</strain>
    </source>
</reference>
<dbReference type="InterPro" id="IPR013324">
    <property type="entry name" value="RNA_pol_sigma_r3/r4-like"/>
</dbReference>
<protein>
    <recommendedName>
        <fullName evidence="6">RNA polymerase sigma factor 70 region 4 type 2 domain-containing protein</fullName>
    </recommendedName>
</protein>
<sequence>MPQTFEDPILKSFDAETIRRAFLTLPERTRAVLWYAAVEDLKPAAFGRLLGLSPNAASAALKRARERLAQAYLQCHVRAVQDGECRLTGPSLAAYAAGRLRGAELARTRFHVENCLTCSAAVLHLRDVNRGLRAAYLPLAATAPMAGGLLAALGLGASAPPSARAAGWGVAAGHGGTSGAAAVTSAVVVIGVAVGIGTARLVTADPAPAQTLAGAVQNPLTTGAGQLPGGTTSTGAPNYLAGGPSGASGVGPGGSGVGATPNAFGAGGSVPGGGVWAPGNPGGQALGNPGQLPQAGGVPGFPGSAADISTFLGPGLGAAGGGGIGAVAGATDPLPPGPGSLLPGGGGPGAATAQPPGVPPAPGGPTGGAVLPPPAPNPPGPNPPAPNPTGGGTSSPTAVPTTSGPGATPTSSTPSPSGTPTDNPSPTGPVLGLTVEIGVNGQFWQPGPVAVYTGRVTVTAPVADMDRRLTLRLEVEGGWQGILRPASPAPTSGSSTAAPSDAAAPTTSSDAAAPTTMPDAAAPTTMPVDDPTGTIPTESDSPTTDGMTTLLGTPTRGARPVVVSLRVDLPAGQSTKSIKIVAVRASLPSPGPAVPAIAWKLTDPRDGASVEGELPPWKPASASDSPTARPSTDPAPEGTISISTGPTITASLRSPF</sequence>
<feature type="domain" description="RNA polymerase sigma factor 70 region 4 type 2" evidence="6">
    <location>
        <begin position="17"/>
        <end position="68"/>
    </location>
</feature>
<dbReference type="SUPFAM" id="SSF88659">
    <property type="entry name" value="Sigma3 and sigma4 domains of RNA polymerase sigma factors"/>
    <property type="match status" value="1"/>
</dbReference>
<gene>
    <name evidence="7" type="ORF">BKD30_00810</name>
</gene>
<feature type="compositionally biased region" description="Low complexity" evidence="5">
    <location>
        <begin position="394"/>
        <end position="429"/>
    </location>
</feature>
<dbReference type="Proteomes" id="UP000187085">
    <property type="component" value="Unassembled WGS sequence"/>
</dbReference>
<dbReference type="OrthoDB" id="4990598at2"/>
<dbReference type="GO" id="GO:0006352">
    <property type="term" value="P:DNA-templated transcription initiation"/>
    <property type="evidence" value="ECO:0007669"/>
    <property type="project" value="InterPro"/>
</dbReference>
<keyword evidence="2" id="KW-0805">Transcription regulation</keyword>
<keyword evidence="4" id="KW-0804">Transcription</keyword>
<dbReference type="STRING" id="554083.BKD30_00810"/>
<dbReference type="GO" id="GO:0003677">
    <property type="term" value="F:DNA binding"/>
    <property type="evidence" value="ECO:0007669"/>
    <property type="project" value="InterPro"/>
</dbReference>
<keyword evidence="3" id="KW-0731">Sigma factor</keyword>
<comment type="similarity">
    <text evidence="1">Belongs to the sigma-70 factor family. ECF subfamily.</text>
</comment>
<dbReference type="RefSeq" id="WP_076700702.1">
    <property type="nucleotide sequence ID" value="NZ_MRDE01000006.1"/>
</dbReference>
<proteinExistence type="inferred from homology"/>
<keyword evidence="8" id="KW-1185">Reference proteome</keyword>
<dbReference type="EMBL" id="MRDE01000006">
    <property type="protein sequence ID" value="OMH29270.1"/>
    <property type="molecule type" value="Genomic_DNA"/>
</dbReference>
<evidence type="ECO:0000256" key="4">
    <source>
        <dbReference type="ARBA" id="ARBA00023163"/>
    </source>
</evidence>
<dbReference type="AlphaFoldDB" id="A0A1R1LP06"/>
<feature type="region of interest" description="Disordered" evidence="5">
    <location>
        <begin position="482"/>
        <end position="555"/>
    </location>
</feature>
<evidence type="ECO:0000256" key="5">
    <source>
        <dbReference type="SAM" id="MobiDB-lite"/>
    </source>
</evidence>
<accession>A0A1R1LP06</accession>
<dbReference type="InterPro" id="IPR036388">
    <property type="entry name" value="WH-like_DNA-bd_sf"/>
</dbReference>